<sequence>MISPLAMFYPTCRAGPDAKRFKSAMVSVPARHSLVLSATKTVIFNDRNVMMSSEKTNNSRRDFLVKSMALIPTVVIGGAGAGAIGVATSATAQAAPASEPASGNTATASDWKPQFFNDREWAFINAAVARLIPADELGPGAKEAGVPEFIDRQLNTPYATGSIWYMQGPFNPDVPKEMGYQLPLVPKQIYNLGIADAEAWCQDKYHKTFAELSSEQQDEALGLWESGKAEFKQLPASLFFTYLLQNTREGFFSDPIHGGNKGMVGWTLINFHGARADFMDWVERGERYPFPPVSINGERA</sequence>
<dbReference type="Pfam" id="PF13618">
    <property type="entry name" value="Gluconate_2-dh3"/>
    <property type="match status" value="1"/>
</dbReference>
<dbReference type="KEGG" id="kps:KPNJ2_02341"/>
<dbReference type="PATRIC" id="fig|1420013.3.peg.2206"/>
<dbReference type="Proteomes" id="UP000019586">
    <property type="component" value="Chromosome"/>
</dbReference>
<evidence type="ECO:0000313" key="1">
    <source>
        <dbReference type="EMBL" id="AHM79121.1"/>
    </source>
</evidence>
<gene>
    <name evidence="1" type="ORF">KPNJ2_02341</name>
</gene>
<reference evidence="1 2" key="1">
    <citation type="journal article" date="2014" name="Proc. Natl. Acad. Sci. U.S.A.">
        <title>Molecular dissection of the evolution of carbapenem-resistant multilocus sequence type 258 Klebsiella pneumoniae.</title>
        <authorList>
            <person name="Deleo F.R."/>
            <person name="Chen L."/>
            <person name="Porcella S.F."/>
            <person name="Martens C.A."/>
            <person name="Kobayashi S.D."/>
            <person name="Porter A.R."/>
            <person name="Chavda K.D."/>
            <person name="Jacobs M.R."/>
            <person name="Mathema B."/>
            <person name="Olsen R.J."/>
            <person name="Bonomo R.A."/>
            <person name="Musser J.M."/>
            <person name="Kreiswirth B.N."/>
        </authorList>
    </citation>
    <scope>NUCLEOTIDE SEQUENCE [LARGE SCALE GENOMIC DNA]</scope>
    <source>
        <strain evidence="1">30684/NJST258_2</strain>
    </source>
</reference>
<dbReference type="EC" id="1.1.99.3" evidence="1"/>
<name>W8VGA5_KLEPN</name>
<protein>
    <submittedName>
        <fullName evidence="1">Gluconate 2-dehydrogenase gamma chain</fullName>
        <ecNumber evidence="1">1.1.99.3</ecNumber>
    </submittedName>
</protein>
<accession>W8VGA5</accession>
<keyword evidence="1" id="KW-0560">Oxidoreductase</keyword>
<dbReference type="HOGENOM" id="CLU_065508_0_0_6"/>
<dbReference type="InterPro" id="IPR027056">
    <property type="entry name" value="Gluconate_2DH_su3"/>
</dbReference>
<evidence type="ECO:0000313" key="2">
    <source>
        <dbReference type="Proteomes" id="UP000019586"/>
    </source>
</evidence>
<dbReference type="AlphaFoldDB" id="W8VGA5"/>
<dbReference type="GO" id="GO:0033717">
    <property type="term" value="F:gluconate 2-dehydrogenase (acceptor) activity"/>
    <property type="evidence" value="ECO:0007669"/>
    <property type="project" value="UniProtKB-EC"/>
</dbReference>
<proteinExistence type="predicted"/>
<organism evidence="1 2">
    <name type="scientific">Klebsiella pneumoniae 30684/NJST258_2</name>
    <dbReference type="NCBI Taxonomy" id="1420013"/>
    <lineage>
        <taxon>Bacteria</taxon>
        <taxon>Pseudomonadati</taxon>
        <taxon>Pseudomonadota</taxon>
        <taxon>Gammaproteobacteria</taxon>
        <taxon>Enterobacterales</taxon>
        <taxon>Enterobacteriaceae</taxon>
        <taxon>Klebsiella/Raoultella group</taxon>
        <taxon>Klebsiella</taxon>
        <taxon>Klebsiella pneumoniae complex</taxon>
    </lineage>
</organism>
<dbReference type="EMBL" id="CP006918">
    <property type="protein sequence ID" value="AHM79121.1"/>
    <property type="molecule type" value="Genomic_DNA"/>
</dbReference>